<evidence type="ECO:0000256" key="1">
    <source>
        <dbReference type="SAM" id="Phobius"/>
    </source>
</evidence>
<comment type="caution">
    <text evidence="2">The sequence shown here is derived from an EMBL/GenBank/DDBJ whole genome shotgun (WGS) entry which is preliminary data.</text>
</comment>
<reference evidence="2" key="2">
    <citation type="journal article" date="2023" name="BMC Genomics">
        <title>Pest status, molecular evolution, and epigenetic factors derived from the genome assembly of Frankliniella fusca, a thysanopteran phytovirus vector.</title>
        <authorList>
            <person name="Catto M.A."/>
            <person name="Labadie P.E."/>
            <person name="Jacobson A.L."/>
            <person name="Kennedy G.G."/>
            <person name="Srinivasan R."/>
            <person name="Hunt B.G."/>
        </authorList>
    </citation>
    <scope>NUCLEOTIDE SEQUENCE</scope>
    <source>
        <strain evidence="2">PL_HMW_Pooled</strain>
    </source>
</reference>
<keyword evidence="2" id="KW-0378">Hydrolase</keyword>
<name>A0AAE1LJ70_9NEOP</name>
<dbReference type="EMBL" id="JAHWGI010001046">
    <property type="protein sequence ID" value="KAK3921678.1"/>
    <property type="molecule type" value="Genomic_DNA"/>
</dbReference>
<reference evidence="2" key="1">
    <citation type="submission" date="2021-07" db="EMBL/GenBank/DDBJ databases">
        <authorList>
            <person name="Catto M.A."/>
            <person name="Jacobson A."/>
            <person name="Kennedy G."/>
            <person name="Labadie P."/>
            <person name="Hunt B.G."/>
            <person name="Srinivasan R."/>
        </authorList>
    </citation>
    <scope>NUCLEOTIDE SEQUENCE</scope>
    <source>
        <strain evidence="2">PL_HMW_Pooled</strain>
        <tissue evidence="2">Head</tissue>
    </source>
</reference>
<evidence type="ECO:0000313" key="3">
    <source>
        <dbReference type="Proteomes" id="UP001219518"/>
    </source>
</evidence>
<protein>
    <submittedName>
        <fullName evidence="2">ATP-dependent DNA helicase PIF3</fullName>
    </submittedName>
</protein>
<accession>A0AAE1LJ70</accession>
<gene>
    <name evidence="2" type="ORF">KUF71_010863</name>
</gene>
<keyword evidence="3" id="KW-1185">Reference proteome</keyword>
<proteinExistence type="predicted"/>
<dbReference type="AlphaFoldDB" id="A0AAE1LJ70"/>
<dbReference type="Proteomes" id="UP001219518">
    <property type="component" value="Unassembled WGS sequence"/>
</dbReference>
<keyword evidence="1" id="KW-1133">Transmembrane helix</keyword>
<organism evidence="2 3">
    <name type="scientific">Frankliniella fusca</name>
    <dbReference type="NCBI Taxonomy" id="407009"/>
    <lineage>
        <taxon>Eukaryota</taxon>
        <taxon>Metazoa</taxon>
        <taxon>Ecdysozoa</taxon>
        <taxon>Arthropoda</taxon>
        <taxon>Hexapoda</taxon>
        <taxon>Insecta</taxon>
        <taxon>Pterygota</taxon>
        <taxon>Neoptera</taxon>
        <taxon>Paraneoptera</taxon>
        <taxon>Thysanoptera</taxon>
        <taxon>Terebrantia</taxon>
        <taxon>Thripoidea</taxon>
        <taxon>Thripidae</taxon>
        <taxon>Frankliniella</taxon>
    </lineage>
</organism>
<feature type="transmembrane region" description="Helical" evidence="1">
    <location>
        <begin position="35"/>
        <end position="58"/>
    </location>
</feature>
<evidence type="ECO:0000313" key="2">
    <source>
        <dbReference type="EMBL" id="KAK3921678.1"/>
    </source>
</evidence>
<sequence>MFWVNPFRFIWRYLEQTGNRRDLPILKRMMVETPYLPIGTFVMLGSMAGSYIYLYHIFVPGVGLQKKFTVMRSDDPRIPLYRDDVINAEKYYSKK</sequence>
<keyword evidence="1" id="KW-0812">Transmembrane</keyword>
<keyword evidence="2" id="KW-0547">Nucleotide-binding</keyword>
<keyword evidence="2" id="KW-0067">ATP-binding</keyword>
<dbReference type="GO" id="GO:0004386">
    <property type="term" value="F:helicase activity"/>
    <property type="evidence" value="ECO:0007669"/>
    <property type="project" value="UniProtKB-KW"/>
</dbReference>
<keyword evidence="1" id="KW-0472">Membrane</keyword>
<keyword evidence="2" id="KW-0347">Helicase</keyword>